<keyword evidence="8 12" id="KW-1133">Transmembrane helix</keyword>
<evidence type="ECO:0000256" key="1">
    <source>
        <dbReference type="ARBA" id="ARBA00004477"/>
    </source>
</evidence>
<accession>A0ABP0E6T0</accession>
<evidence type="ECO:0000256" key="4">
    <source>
        <dbReference type="ARBA" id="ARBA00022502"/>
    </source>
</evidence>
<dbReference type="InterPro" id="IPR039524">
    <property type="entry name" value="PIGO/GPI13"/>
</dbReference>
<keyword evidence="10" id="KW-0325">Glycoprotein</keyword>
<feature type="transmembrane region" description="Helical" evidence="12">
    <location>
        <begin position="861"/>
        <end position="880"/>
    </location>
</feature>
<comment type="similarity">
    <text evidence="3">Belongs to the PIGG/PIGN/PIGO family. PIGO subfamily.</text>
</comment>
<dbReference type="GO" id="GO:0016740">
    <property type="term" value="F:transferase activity"/>
    <property type="evidence" value="ECO:0007669"/>
    <property type="project" value="UniProtKB-KW"/>
</dbReference>
<sequence>MGVEDITERETGGSPRGSGADGDVTFDRAASGPGSDPTPSSPIDSLAANATGSSGAQINPVGAGSETPASQGGPRLVRSPPQQQSQSQGRMRIRQQKLKMTFIGYVMVLVFFGLLQFLGVLVFTQGFLLSRNVLPDISEVTSATAECATYDKMVLLVIDALRFDFAVPVEDSPWPYHNEFPVLYEMSQKYPDHSVLLKFMADPPTTTLQRLKGITTGSLPTFIDAGSNFDGDAIDEDNWLLQLHRAQKSVAFMGDDTWKALFSQYFNEDLHFPYDSLNVHDLHTVDNGVIEHLFPLLQKNQMGKWDVLIGHFLGLDHVGHRFGPNHQSIKQKLNQMDDVVRKVMDQIDDNTLLVVMGDHGMDSTGNHGGDSPDELESTLFMYSKKKQFGRIKGDTVDPYSISNVAKNYRRVNQIDLVPTLSLLLGVPIPFNNLGFPIEEAFQGSKWRQAIKQTVEQIQLFRKTSNLDDDEEVNTMASKLNEGSTSYNKDAEEFQAKFLAQCKEMWATFDLKLITIGILILVASLSFIVTYARLIPSVRVSTMSFEFAGSVVAMVLLGLVLSFSVYVVLRPVGLNFKQCVAIGSSIGIFVGLWAPIMDRFSVAWLWHQLNDFFIYNFNGWSVMAITFILSHSIIFASNSFVVWEDKMISYFISTFGFYTLIQSLVSLEDKTQKILALSHSITFLVLSRIISTINLCREEQQPYCQATFTTTWWSVALLYVSAFALPAMLKAFYRLSDSYHSAAPLWIGTGLTFLLFANAIYWTLEYIGSNSENISLAIGGLFGLIKQIDGKELESIILKGLVASEALFSSLKLAIARISMFITLILANYSWSRGPLCVKLAEEADEGNFFQKKVVILGFQNVYGSSYFLLLLNFAVPIMLVTKPLGALSLCMLLIQIMSLLEIFDILRLRNNLIAPTMFGMLAYQHYFSTGHQATIPSIQWDVGFITTETITFPFTHLNIVLNTFGSFILVCVAVPLITLWKLAPSSKPITVLSQIVANTTSLLAYQTVVSVSSFIFAAHFRRHLMVWKIFAPRFMLSGILLLLMNAILVFITILFATGKLMAQVNRIFGK</sequence>
<dbReference type="InterPro" id="IPR017850">
    <property type="entry name" value="Alkaline_phosphatase_core_sf"/>
</dbReference>
<evidence type="ECO:0000256" key="3">
    <source>
        <dbReference type="ARBA" id="ARBA00008695"/>
    </source>
</evidence>
<comment type="subcellular location">
    <subcellularLocation>
        <location evidence="1">Endoplasmic reticulum membrane</location>
        <topology evidence="1">Multi-pass membrane protein</topology>
    </subcellularLocation>
</comment>
<evidence type="ECO:0000256" key="10">
    <source>
        <dbReference type="ARBA" id="ARBA00023180"/>
    </source>
</evidence>
<dbReference type="Pfam" id="PF01663">
    <property type="entry name" value="Phosphodiest"/>
    <property type="match status" value="1"/>
</dbReference>
<feature type="compositionally biased region" description="Polar residues" evidence="11">
    <location>
        <begin position="48"/>
        <end position="57"/>
    </location>
</feature>
<dbReference type="InterPro" id="IPR037675">
    <property type="entry name" value="PIG-O_N"/>
</dbReference>
<feature type="transmembrane region" description="Helical" evidence="12">
    <location>
        <begin position="647"/>
        <end position="666"/>
    </location>
</feature>
<reference evidence="13 14" key="1">
    <citation type="submission" date="2024-01" db="EMBL/GenBank/DDBJ databases">
        <authorList>
            <consortium name="Genoscope - CEA"/>
            <person name="William W."/>
        </authorList>
    </citation>
    <scope>NUCLEOTIDE SEQUENCE [LARGE SCALE GENOMIC DNA]</scope>
    <source>
        <strain evidence="13 14">29B2s-10</strain>
    </source>
</reference>
<feature type="transmembrane region" description="Helical" evidence="12">
    <location>
        <begin position="100"/>
        <end position="123"/>
    </location>
</feature>
<feature type="transmembrane region" description="Helical" evidence="12">
    <location>
        <begin position="673"/>
        <end position="690"/>
    </location>
</feature>
<evidence type="ECO:0000313" key="14">
    <source>
        <dbReference type="Proteomes" id="UP001497600"/>
    </source>
</evidence>
<dbReference type="InterPro" id="IPR002591">
    <property type="entry name" value="Phosphodiest/P_Trfase"/>
</dbReference>
<keyword evidence="9 12" id="KW-0472">Membrane</keyword>
<organism evidence="13 14">
    <name type="scientific">[Candida] anglica</name>
    <dbReference type="NCBI Taxonomy" id="148631"/>
    <lineage>
        <taxon>Eukaryota</taxon>
        <taxon>Fungi</taxon>
        <taxon>Dikarya</taxon>
        <taxon>Ascomycota</taxon>
        <taxon>Saccharomycotina</taxon>
        <taxon>Pichiomycetes</taxon>
        <taxon>Debaryomycetaceae</taxon>
        <taxon>Kurtzmaniella</taxon>
    </lineage>
</organism>
<feature type="region of interest" description="Disordered" evidence="11">
    <location>
        <begin position="1"/>
        <end position="91"/>
    </location>
</feature>
<evidence type="ECO:0000256" key="5">
    <source>
        <dbReference type="ARBA" id="ARBA00022679"/>
    </source>
</evidence>
<dbReference type="Proteomes" id="UP001497600">
    <property type="component" value="Chromosome A"/>
</dbReference>
<feature type="transmembrane region" description="Helical" evidence="12">
    <location>
        <begin position="744"/>
        <end position="763"/>
    </location>
</feature>
<evidence type="ECO:0000256" key="2">
    <source>
        <dbReference type="ARBA" id="ARBA00004687"/>
    </source>
</evidence>
<feature type="transmembrane region" description="Helical" evidence="12">
    <location>
        <begin position="512"/>
        <end position="534"/>
    </location>
</feature>
<feature type="transmembrane region" description="Helical" evidence="12">
    <location>
        <begin position="1003"/>
        <end position="1022"/>
    </location>
</feature>
<keyword evidence="7" id="KW-0256">Endoplasmic reticulum</keyword>
<keyword evidence="4" id="KW-0337">GPI-anchor biosynthesis</keyword>
<feature type="transmembrane region" description="Helical" evidence="12">
    <location>
        <begin position="710"/>
        <end position="732"/>
    </location>
</feature>
<feature type="transmembrane region" description="Helical" evidence="12">
    <location>
        <begin position="1034"/>
        <end position="1056"/>
    </location>
</feature>
<feature type="transmembrane region" description="Helical" evidence="12">
    <location>
        <begin position="616"/>
        <end position="635"/>
    </location>
</feature>
<evidence type="ECO:0000313" key="13">
    <source>
        <dbReference type="EMBL" id="CAK7893859.1"/>
    </source>
</evidence>
<feature type="transmembrane region" description="Helical" evidence="12">
    <location>
        <begin position="959"/>
        <end position="983"/>
    </location>
</feature>
<evidence type="ECO:0000256" key="11">
    <source>
        <dbReference type="SAM" id="MobiDB-lite"/>
    </source>
</evidence>
<feature type="transmembrane region" description="Helical" evidence="12">
    <location>
        <begin position="813"/>
        <end position="830"/>
    </location>
</feature>
<evidence type="ECO:0000256" key="6">
    <source>
        <dbReference type="ARBA" id="ARBA00022692"/>
    </source>
</evidence>
<keyword evidence="5 13" id="KW-0808">Transferase</keyword>
<name>A0ABP0E6T0_9ASCO</name>
<gene>
    <name evidence="13" type="primary">GPI13</name>
    <name evidence="13" type="ORF">CAAN4_A09648</name>
</gene>
<feature type="transmembrane region" description="Helical" evidence="12">
    <location>
        <begin position="886"/>
        <end position="906"/>
    </location>
</feature>
<dbReference type="CDD" id="cd16023">
    <property type="entry name" value="GPI_EPT_3"/>
    <property type="match status" value="1"/>
</dbReference>
<protein>
    <submittedName>
        <fullName evidence="13">GPI ethanolamine phosphate transferase 3</fullName>
    </submittedName>
</protein>
<feature type="compositionally biased region" description="Low complexity" evidence="11">
    <location>
        <begin position="74"/>
        <end position="90"/>
    </location>
</feature>
<feature type="transmembrane region" description="Helical" evidence="12">
    <location>
        <begin position="546"/>
        <end position="568"/>
    </location>
</feature>
<feature type="compositionally biased region" description="Basic and acidic residues" evidence="11">
    <location>
        <begin position="1"/>
        <end position="11"/>
    </location>
</feature>
<evidence type="ECO:0000256" key="7">
    <source>
        <dbReference type="ARBA" id="ARBA00022824"/>
    </source>
</evidence>
<dbReference type="Gene3D" id="3.40.720.10">
    <property type="entry name" value="Alkaline Phosphatase, subunit A"/>
    <property type="match status" value="1"/>
</dbReference>
<dbReference type="EMBL" id="OZ004253">
    <property type="protein sequence ID" value="CAK7893859.1"/>
    <property type="molecule type" value="Genomic_DNA"/>
</dbReference>
<keyword evidence="6 12" id="KW-0812">Transmembrane</keyword>
<dbReference type="PANTHER" id="PTHR23071:SF1">
    <property type="entry name" value="GPI ETHANOLAMINE PHOSPHATE TRANSFERASE 3"/>
    <property type="match status" value="1"/>
</dbReference>
<feature type="transmembrane region" description="Helical" evidence="12">
    <location>
        <begin position="574"/>
        <end position="595"/>
    </location>
</feature>
<evidence type="ECO:0000256" key="9">
    <source>
        <dbReference type="ARBA" id="ARBA00023136"/>
    </source>
</evidence>
<dbReference type="SUPFAM" id="SSF53649">
    <property type="entry name" value="Alkaline phosphatase-like"/>
    <property type="match status" value="1"/>
</dbReference>
<feature type="compositionally biased region" description="Low complexity" evidence="11">
    <location>
        <begin position="31"/>
        <end position="45"/>
    </location>
</feature>
<comment type="pathway">
    <text evidence="2">Glycolipid biosynthesis; glycosylphosphatidylinositol-anchor biosynthesis.</text>
</comment>
<evidence type="ECO:0000256" key="8">
    <source>
        <dbReference type="ARBA" id="ARBA00022989"/>
    </source>
</evidence>
<keyword evidence="14" id="KW-1185">Reference proteome</keyword>
<dbReference type="PANTHER" id="PTHR23071">
    <property type="entry name" value="PHOSPHATIDYLINOSITOL GLYCAN"/>
    <property type="match status" value="1"/>
</dbReference>
<proteinExistence type="inferred from homology"/>
<evidence type="ECO:0000256" key="12">
    <source>
        <dbReference type="SAM" id="Phobius"/>
    </source>
</evidence>